<dbReference type="Proteomes" id="UP000253744">
    <property type="component" value="Chromosome"/>
</dbReference>
<dbReference type="Pfam" id="PF14339">
    <property type="entry name" value="DUF4394"/>
    <property type="match status" value="1"/>
</dbReference>
<dbReference type="RefSeq" id="WP_017870210.1">
    <property type="nucleotide sequence ID" value="NZ_BMLZ01000001.1"/>
</dbReference>
<evidence type="ECO:0000256" key="1">
    <source>
        <dbReference type="SAM" id="SignalP"/>
    </source>
</evidence>
<name>A0A345IEQ9_9DEIO</name>
<reference evidence="5" key="1">
    <citation type="journal article" date="2014" name="Int. J. Syst. Evol. Microbiol.">
        <title>Complete genome of a new Firmicutes species belonging to the dominant human colonic microbiota ('Ruminococcus bicirculans') reveals two chromosomes and a selective capacity to utilize plant glucans.</title>
        <authorList>
            <consortium name="NISC Comparative Sequencing Program"/>
            <person name="Wegmann U."/>
            <person name="Louis P."/>
            <person name="Goesmann A."/>
            <person name="Henrissat B."/>
            <person name="Duncan S.H."/>
            <person name="Flint H.J."/>
        </authorList>
    </citation>
    <scope>NUCLEOTIDE SEQUENCE</scope>
    <source>
        <strain evidence="5">CGMCC 1.8884</strain>
    </source>
</reference>
<reference evidence="7" key="4">
    <citation type="journal article" date="2019" name="Int. J. Syst. Evol. Microbiol.">
        <title>The Global Catalogue of Microorganisms (GCM) 10K type strain sequencing project: providing services to taxonomists for standard genome sequencing and annotation.</title>
        <authorList>
            <consortium name="The Broad Institute Genomics Platform"/>
            <consortium name="The Broad Institute Genome Sequencing Center for Infectious Disease"/>
            <person name="Wu L."/>
            <person name="Ma J."/>
        </authorList>
    </citation>
    <scope>NUCLEOTIDE SEQUENCE [LARGE SCALE GENOMIC DNA]</scope>
    <source>
        <strain evidence="7">CGMCC 1.8884</strain>
    </source>
</reference>
<organism evidence="3 6">
    <name type="scientific">Deinococcus wulumuqiensis</name>
    <dbReference type="NCBI Taxonomy" id="980427"/>
    <lineage>
        <taxon>Bacteria</taxon>
        <taxon>Thermotogati</taxon>
        <taxon>Deinococcota</taxon>
        <taxon>Deinococci</taxon>
        <taxon>Deinococcales</taxon>
        <taxon>Deinococcaceae</taxon>
        <taxon>Deinococcus</taxon>
    </lineage>
</organism>
<reference evidence="4" key="5">
    <citation type="submission" date="2023-08" db="EMBL/GenBank/DDBJ databases">
        <authorList>
            <person name="Sun Q."/>
            <person name="Zhou Y."/>
        </authorList>
    </citation>
    <scope>NUCLEOTIDE SEQUENCE</scope>
    <source>
        <strain evidence="5">CGMCC 1.8884</strain>
        <strain evidence="4">CGMCC 1.8885</strain>
    </source>
</reference>
<evidence type="ECO:0000313" key="4">
    <source>
        <dbReference type="EMBL" id="GGI70904.1"/>
    </source>
</evidence>
<dbReference type="EMBL" id="BMLZ01000001">
    <property type="protein sequence ID" value="GGP28481.1"/>
    <property type="molecule type" value="Genomic_DNA"/>
</dbReference>
<evidence type="ECO:0000313" key="5">
    <source>
        <dbReference type="EMBL" id="GGP28481.1"/>
    </source>
</evidence>
<evidence type="ECO:0000313" key="6">
    <source>
        <dbReference type="Proteomes" id="UP000253744"/>
    </source>
</evidence>
<dbReference type="EMBL" id="BMMA01000001">
    <property type="protein sequence ID" value="GGI70904.1"/>
    <property type="molecule type" value="Genomic_DNA"/>
</dbReference>
<dbReference type="GeneID" id="59164018"/>
<dbReference type="SUPFAM" id="SSF82171">
    <property type="entry name" value="DPP6 N-terminal domain-like"/>
    <property type="match status" value="1"/>
</dbReference>
<dbReference type="InterPro" id="IPR025507">
    <property type="entry name" value="DUF4394"/>
</dbReference>
<feature type="signal peptide" evidence="1">
    <location>
        <begin position="1"/>
        <end position="23"/>
    </location>
</feature>
<dbReference type="STRING" id="1288484.GCA_000348665_01295"/>
<dbReference type="PROSITE" id="PS51257">
    <property type="entry name" value="PROKAR_LIPOPROTEIN"/>
    <property type="match status" value="1"/>
</dbReference>
<gene>
    <name evidence="3" type="ORF">DVJ83_02305</name>
    <name evidence="5" type="ORF">GCM10008021_01320</name>
    <name evidence="4" type="ORF">GCM10010914_01280</name>
</gene>
<feature type="domain" description="DUF4394" evidence="2">
    <location>
        <begin position="42"/>
        <end position="283"/>
    </location>
</feature>
<evidence type="ECO:0000313" key="3">
    <source>
        <dbReference type="EMBL" id="AXG98181.1"/>
    </source>
</evidence>
<dbReference type="KEGG" id="dwu:DVJ83_02305"/>
<dbReference type="Proteomes" id="UP000652720">
    <property type="component" value="Unassembled WGS sequence"/>
</dbReference>
<sequence length="289" mass="29104">MKIWTQTALASFALLLGSCSTMMAPEAPAGVSAYGLTSSGALAMFGTGNAAASYRTMPVTGLSAGDTLISIDYRNTDGRLYGVASTGRVYTINTSTGAATADGSTVGRGIVTVDFNPVANRLRVIGENNQNYRLTVNTAPVPSASPAGTLTEDGTFVYAPGDANAGKTPRLVASAYTNSFNDSAAGAAPTGATTALYSFDAAQGTLVLHDVGPQFSTLKTVAPLGVSVSAGMTGFDIVGADGAYATVSSGGNTNLYRVSLTAGMANALTLVSTLKGVSLRDLALVPGVR</sequence>
<keyword evidence="1" id="KW-0732">Signal</keyword>
<evidence type="ECO:0000259" key="2">
    <source>
        <dbReference type="Pfam" id="PF14339"/>
    </source>
</evidence>
<evidence type="ECO:0000313" key="7">
    <source>
        <dbReference type="Proteomes" id="UP000630135"/>
    </source>
</evidence>
<dbReference type="Proteomes" id="UP000630135">
    <property type="component" value="Unassembled WGS sequence"/>
</dbReference>
<reference evidence="4" key="2">
    <citation type="journal article" date="2014" name="Int. J. Syst. Evol. Microbiol.">
        <title>Complete genome sequence of Corynebacterium casei LMG S-19264T (=DSM 44701T), isolated from a smear-ripened cheese.</title>
        <authorList>
            <consortium name="US DOE Joint Genome Institute (JGI-PGF)"/>
            <person name="Walter F."/>
            <person name="Albersmeier A."/>
            <person name="Kalinowski J."/>
            <person name="Ruckert C."/>
        </authorList>
    </citation>
    <scope>NUCLEOTIDE SEQUENCE</scope>
    <source>
        <strain evidence="4">CGMCC 1.8885</strain>
    </source>
</reference>
<dbReference type="EMBL" id="CP031158">
    <property type="protein sequence ID" value="AXG98181.1"/>
    <property type="molecule type" value="Genomic_DNA"/>
</dbReference>
<protein>
    <submittedName>
        <fullName evidence="3">DUF4394 domain-containing protein</fullName>
    </submittedName>
</protein>
<keyword evidence="7" id="KW-1185">Reference proteome</keyword>
<proteinExistence type="predicted"/>
<accession>A0A345IEQ9</accession>
<dbReference type="AlphaFoldDB" id="A0A345IEQ9"/>
<reference evidence="3 6" key="3">
    <citation type="submission" date="2018-07" db="EMBL/GenBank/DDBJ databases">
        <title>Complete Genome and Methylome Analysis of Deinococcus wulumuqiensis NEB 479.</title>
        <authorList>
            <person name="Fomenkov A."/>
            <person name="Luyten Y."/>
            <person name="Vincze T."/>
            <person name="Anton B.P."/>
            <person name="Clark T."/>
            <person name="Roberts R.J."/>
            <person name="Morgan R.D."/>
        </authorList>
    </citation>
    <scope>NUCLEOTIDE SEQUENCE [LARGE SCALE GENOMIC DNA]</scope>
    <source>
        <strain evidence="3 6">NEB 479</strain>
    </source>
</reference>
<feature type="chain" id="PRO_5044584409" evidence="1">
    <location>
        <begin position="24"/>
        <end position="289"/>
    </location>
</feature>